<organism evidence="2 3">
    <name type="scientific">Cudoniella acicularis</name>
    <dbReference type="NCBI Taxonomy" id="354080"/>
    <lineage>
        <taxon>Eukaryota</taxon>
        <taxon>Fungi</taxon>
        <taxon>Dikarya</taxon>
        <taxon>Ascomycota</taxon>
        <taxon>Pezizomycotina</taxon>
        <taxon>Leotiomycetes</taxon>
        <taxon>Helotiales</taxon>
        <taxon>Tricladiaceae</taxon>
        <taxon>Cudoniella</taxon>
    </lineage>
</organism>
<feature type="compositionally biased region" description="Basic and acidic residues" evidence="1">
    <location>
        <begin position="205"/>
        <end position="216"/>
    </location>
</feature>
<evidence type="ECO:0000313" key="2">
    <source>
        <dbReference type="EMBL" id="KAF4616197.1"/>
    </source>
</evidence>
<feature type="region of interest" description="Disordered" evidence="1">
    <location>
        <begin position="192"/>
        <end position="225"/>
    </location>
</feature>
<feature type="region of interest" description="Disordered" evidence="1">
    <location>
        <begin position="239"/>
        <end position="260"/>
    </location>
</feature>
<evidence type="ECO:0000313" key="3">
    <source>
        <dbReference type="Proteomes" id="UP000566819"/>
    </source>
</evidence>
<feature type="compositionally biased region" description="Basic and acidic residues" evidence="1">
    <location>
        <begin position="249"/>
        <end position="260"/>
    </location>
</feature>
<name>A0A8H4VNK0_9HELO</name>
<evidence type="ECO:0000256" key="1">
    <source>
        <dbReference type="SAM" id="MobiDB-lite"/>
    </source>
</evidence>
<dbReference type="AlphaFoldDB" id="A0A8H4VNK0"/>
<protein>
    <submittedName>
        <fullName evidence="2">Uncharacterized protein</fullName>
    </submittedName>
</protein>
<comment type="caution">
    <text evidence="2">The sequence shown here is derived from an EMBL/GenBank/DDBJ whole genome shotgun (WGS) entry which is preliminary data.</text>
</comment>
<reference evidence="2 3" key="1">
    <citation type="submission" date="2020-03" db="EMBL/GenBank/DDBJ databases">
        <title>Draft Genome Sequence of Cudoniella acicularis.</title>
        <authorList>
            <person name="Buettner E."/>
            <person name="Kellner H."/>
        </authorList>
    </citation>
    <scope>NUCLEOTIDE SEQUENCE [LARGE SCALE GENOMIC DNA]</scope>
    <source>
        <strain evidence="2 3">DSM 108380</strain>
    </source>
</reference>
<keyword evidence="3" id="KW-1185">Reference proteome</keyword>
<dbReference type="EMBL" id="JAAMPI010002263">
    <property type="protein sequence ID" value="KAF4616197.1"/>
    <property type="molecule type" value="Genomic_DNA"/>
</dbReference>
<gene>
    <name evidence="2" type="ORF">G7Y89_g15211</name>
</gene>
<dbReference type="Proteomes" id="UP000566819">
    <property type="component" value="Unassembled WGS sequence"/>
</dbReference>
<proteinExistence type="predicted"/>
<sequence>MRCPASSIGGQDYDCEARRALQCRPEQLIPPYPAYCILPRGPPRWLLVAARSPAFMVFLSPSVLFLLTVAVPPSVVPRRVDAQPTHCPPNRGIVHLPSPEIIHRTGLAVSEVRVTSGCCTHYRKVVVCCAAPGSLRIRTLMILGESDSSIVGGRELVQEGISIKLWPVQVTGGQNALAVQMPRVQMPRVQMPRSQSAATLSADPECERNGRPDRRRACGGRYDAPSRPILTFVLGLSTRRGSQKSRAVSPDEDRCDTIPK</sequence>
<accession>A0A8H4VNK0</accession>